<dbReference type="AlphaFoldDB" id="A0A841Q8J8"/>
<dbReference type="RefSeq" id="WP_174497373.1">
    <property type="nucleotide sequence ID" value="NZ_CADDWK010000014.1"/>
</dbReference>
<reference evidence="1 2" key="1">
    <citation type="submission" date="2020-08" db="EMBL/GenBank/DDBJ databases">
        <title>Genomic Encyclopedia of Type Strains, Phase IV (KMG-IV): sequencing the most valuable type-strain genomes for metagenomic binning, comparative biology and taxonomic classification.</title>
        <authorList>
            <person name="Goeker M."/>
        </authorList>
    </citation>
    <scope>NUCLEOTIDE SEQUENCE [LARGE SCALE GENOMIC DNA]</scope>
    <source>
        <strain evidence="1 2">DSM 19612</strain>
    </source>
</reference>
<organism evidence="1 2">
    <name type="scientific">Salirhabdus euzebyi</name>
    <dbReference type="NCBI Taxonomy" id="394506"/>
    <lineage>
        <taxon>Bacteria</taxon>
        <taxon>Bacillati</taxon>
        <taxon>Bacillota</taxon>
        <taxon>Bacilli</taxon>
        <taxon>Bacillales</taxon>
        <taxon>Bacillaceae</taxon>
        <taxon>Salirhabdus</taxon>
    </lineage>
</organism>
<dbReference type="EMBL" id="JACHGH010000012">
    <property type="protein sequence ID" value="MBB6454791.1"/>
    <property type="molecule type" value="Genomic_DNA"/>
</dbReference>
<protein>
    <recommendedName>
        <fullName evidence="3">Lipoprotein</fullName>
    </recommendedName>
</protein>
<dbReference type="PROSITE" id="PS51257">
    <property type="entry name" value="PROKAR_LIPOPROTEIN"/>
    <property type="match status" value="1"/>
</dbReference>
<sequence length="236" mass="27254">MKKWIIASSLLLLIGCSEEKTQEVASIPVVEDKPHQEEIVLPETINLPVGDAETVSFHLDNIPMLAYYLANTKNVEEKIKEFQGIKLTDSEETDHYLMEYACQSTKKNCSYLFIQKSKNEEQVIPIVDFANYEDFQLAPDQKHALIKFNRYKNTEADGITNHILAIDLEKMVVVPLKNDELTYDVLRFNYPIYSMTWLENDKMTIEVPSEDMITNENVDPIESAPVQERITIEFEL</sequence>
<dbReference type="Proteomes" id="UP000581688">
    <property type="component" value="Unassembled WGS sequence"/>
</dbReference>
<keyword evidence="2" id="KW-1185">Reference proteome</keyword>
<gene>
    <name evidence="1" type="ORF">HNQ94_003280</name>
</gene>
<evidence type="ECO:0008006" key="3">
    <source>
        <dbReference type="Google" id="ProtNLM"/>
    </source>
</evidence>
<accession>A0A841Q8J8</accession>
<comment type="caution">
    <text evidence="1">The sequence shown here is derived from an EMBL/GenBank/DDBJ whole genome shotgun (WGS) entry which is preliminary data.</text>
</comment>
<proteinExistence type="predicted"/>
<evidence type="ECO:0000313" key="2">
    <source>
        <dbReference type="Proteomes" id="UP000581688"/>
    </source>
</evidence>
<name>A0A841Q8J8_9BACI</name>
<evidence type="ECO:0000313" key="1">
    <source>
        <dbReference type="EMBL" id="MBB6454791.1"/>
    </source>
</evidence>